<organism evidence="1 2">
    <name type="scientific">Ixodes persulcatus</name>
    <name type="common">Taiga tick</name>
    <dbReference type="NCBI Taxonomy" id="34615"/>
    <lineage>
        <taxon>Eukaryota</taxon>
        <taxon>Metazoa</taxon>
        <taxon>Ecdysozoa</taxon>
        <taxon>Arthropoda</taxon>
        <taxon>Chelicerata</taxon>
        <taxon>Arachnida</taxon>
        <taxon>Acari</taxon>
        <taxon>Parasitiformes</taxon>
        <taxon>Ixodida</taxon>
        <taxon>Ixodoidea</taxon>
        <taxon>Ixodidae</taxon>
        <taxon>Ixodinae</taxon>
        <taxon>Ixodes</taxon>
    </lineage>
</organism>
<proteinExistence type="predicted"/>
<evidence type="ECO:0000313" key="2">
    <source>
        <dbReference type="Proteomes" id="UP000805193"/>
    </source>
</evidence>
<name>A0AC60P702_IXOPE</name>
<evidence type="ECO:0000313" key="1">
    <source>
        <dbReference type="EMBL" id="KAG0415124.1"/>
    </source>
</evidence>
<dbReference type="Proteomes" id="UP000805193">
    <property type="component" value="Unassembled WGS sequence"/>
</dbReference>
<keyword evidence="2" id="KW-1185">Reference proteome</keyword>
<comment type="caution">
    <text evidence="1">The sequence shown here is derived from an EMBL/GenBank/DDBJ whole genome shotgun (WGS) entry which is preliminary data.</text>
</comment>
<protein>
    <submittedName>
        <fullName evidence="1">Uncharacterized protein</fullName>
    </submittedName>
</protein>
<gene>
    <name evidence="1" type="ORF">HPB47_007706</name>
</gene>
<dbReference type="EMBL" id="JABSTQ010011106">
    <property type="protein sequence ID" value="KAG0415124.1"/>
    <property type="molecule type" value="Genomic_DNA"/>
</dbReference>
<reference evidence="1 2" key="1">
    <citation type="journal article" date="2020" name="Cell">
        <title>Large-Scale Comparative Analyses of Tick Genomes Elucidate Their Genetic Diversity and Vector Capacities.</title>
        <authorList>
            <consortium name="Tick Genome and Microbiome Consortium (TIGMIC)"/>
            <person name="Jia N."/>
            <person name="Wang J."/>
            <person name="Shi W."/>
            <person name="Du L."/>
            <person name="Sun Y."/>
            <person name="Zhan W."/>
            <person name="Jiang J.F."/>
            <person name="Wang Q."/>
            <person name="Zhang B."/>
            <person name="Ji P."/>
            <person name="Bell-Sakyi L."/>
            <person name="Cui X.M."/>
            <person name="Yuan T.T."/>
            <person name="Jiang B.G."/>
            <person name="Yang W.F."/>
            <person name="Lam T.T."/>
            <person name="Chang Q.C."/>
            <person name="Ding S.J."/>
            <person name="Wang X.J."/>
            <person name="Zhu J.G."/>
            <person name="Ruan X.D."/>
            <person name="Zhao L."/>
            <person name="Wei J.T."/>
            <person name="Ye R.Z."/>
            <person name="Que T.C."/>
            <person name="Du C.H."/>
            <person name="Zhou Y.H."/>
            <person name="Cheng J.X."/>
            <person name="Dai P.F."/>
            <person name="Guo W.B."/>
            <person name="Han X.H."/>
            <person name="Huang E.J."/>
            <person name="Li L.F."/>
            <person name="Wei W."/>
            <person name="Gao Y.C."/>
            <person name="Liu J.Z."/>
            <person name="Shao H.Z."/>
            <person name="Wang X."/>
            <person name="Wang C.C."/>
            <person name="Yang T.C."/>
            <person name="Huo Q.B."/>
            <person name="Li W."/>
            <person name="Chen H.Y."/>
            <person name="Chen S.E."/>
            <person name="Zhou L.G."/>
            <person name="Ni X.B."/>
            <person name="Tian J.H."/>
            <person name="Sheng Y."/>
            <person name="Liu T."/>
            <person name="Pan Y.S."/>
            <person name="Xia L.Y."/>
            <person name="Li J."/>
            <person name="Zhao F."/>
            <person name="Cao W.C."/>
        </authorList>
    </citation>
    <scope>NUCLEOTIDE SEQUENCE [LARGE SCALE GENOMIC DNA]</scope>
    <source>
        <strain evidence="1">Iper-2018</strain>
    </source>
</reference>
<accession>A0AC60P702</accession>
<sequence length="150" mass="17488">MNAIVQAPRNLPPLYEVFQGNIHLGDEVYISEQKMRNLMKLPSDRRFTKDVMRCLWTAEQLQERRVTAQVSRRLVRSGGVAKQSLTPMKVAAVKSTDVKTHKLYDEDRVSKQVKYVYIARNPQDCCVPYHHYKRLPANQFEDAAFEQSFE</sequence>